<protein>
    <recommendedName>
        <fullName evidence="1">Ice-binding protein C-terminal domain-containing protein</fullName>
    </recommendedName>
</protein>
<feature type="domain" description="Ice-binding protein C-terminal" evidence="1">
    <location>
        <begin position="177"/>
        <end position="198"/>
    </location>
</feature>
<sequence length="201" mass="21226">MNFDSKGKGRNVKISVDEGDHYSTVFSGELNLWFNTSATDSVLLTGFCTTPDVVMSGGTWGVTATDTTFLGSKGGQIAHLVNTYAPSIFAAGDTSAHKDAAMALQLAVWEIAFETSSTFDVTDGLFRAKRTDGSAFTTAQTSLIDTYLNDDGSDVAPLYAAALDQHGHRTSQDIVTPVPEPASLGALAVGLLGVLRRRNAK</sequence>
<gene>
    <name evidence="2" type="ORF">NPRO_07420</name>
</gene>
<evidence type="ECO:0000313" key="3">
    <source>
        <dbReference type="Proteomes" id="UP000662873"/>
    </source>
</evidence>
<dbReference type="InterPro" id="IPR013424">
    <property type="entry name" value="Ice-binding_C"/>
</dbReference>
<dbReference type="Pfam" id="PF07589">
    <property type="entry name" value="PEP-CTERM"/>
    <property type="match status" value="1"/>
</dbReference>
<accession>A0A809S3I2</accession>
<evidence type="ECO:0000259" key="1">
    <source>
        <dbReference type="Pfam" id="PF07589"/>
    </source>
</evidence>
<dbReference type="EMBL" id="AP021858">
    <property type="protein sequence ID" value="BBO23147.1"/>
    <property type="molecule type" value="Genomic_DNA"/>
</dbReference>
<dbReference type="Proteomes" id="UP000662873">
    <property type="component" value="Chromosome"/>
</dbReference>
<proteinExistence type="predicted"/>
<organism evidence="2 3">
    <name type="scientific">Candidatus Nitrosymbiomonas proteolyticus</name>
    <dbReference type="NCBI Taxonomy" id="2608984"/>
    <lineage>
        <taxon>Bacteria</taxon>
        <taxon>Bacillati</taxon>
        <taxon>Armatimonadota</taxon>
        <taxon>Armatimonadota incertae sedis</taxon>
        <taxon>Candidatus Nitrosymbiomonas</taxon>
    </lineage>
</organism>
<dbReference type="AlphaFoldDB" id="A0A809S3I2"/>
<dbReference type="NCBIfam" id="TIGR02595">
    <property type="entry name" value="PEP_CTERM"/>
    <property type="match status" value="1"/>
</dbReference>
<reference evidence="2" key="1">
    <citation type="journal article" name="DNA Res.">
        <title>The physiological potential of anammox bacteria as revealed by their core genome structure.</title>
        <authorList>
            <person name="Okubo T."/>
            <person name="Toyoda A."/>
            <person name="Fukuhara K."/>
            <person name="Uchiyama I."/>
            <person name="Harigaya Y."/>
            <person name="Kuroiwa M."/>
            <person name="Suzuki T."/>
            <person name="Murakami Y."/>
            <person name="Suwa Y."/>
            <person name="Takami H."/>
        </authorList>
    </citation>
    <scope>NUCLEOTIDE SEQUENCE</scope>
    <source>
        <strain evidence="2">317325-2</strain>
    </source>
</reference>
<evidence type="ECO:0000313" key="2">
    <source>
        <dbReference type="EMBL" id="BBO23147.1"/>
    </source>
</evidence>
<dbReference type="KEGG" id="npy:NPRO_07420"/>
<name>A0A809S3I2_9BACT</name>